<dbReference type="Proteomes" id="UP000777438">
    <property type="component" value="Unassembled WGS sequence"/>
</dbReference>
<dbReference type="OrthoDB" id="1896086at2759"/>
<comment type="caution">
    <text evidence="2">The sequence shown here is derived from an EMBL/GenBank/DDBJ whole genome shotgun (WGS) entry which is preliminary data.</text>
</comment>
<reference evidence="2 3" key="1">
    <citation type="journal article" date="2021" name="Nat. Commun.">
        <title>Genetic determinants of endophytism in the Arabidopsis root mycobiome.</title>
        <authorList>
            <person name="Mesny F."/>
            <person name="Miyauchi S."/>
            <person name="Thiergart T."/>
            <person name="Pickel B."/>
            <person name="Atanasova L."/>
            <person name="Karlsson M."/>
            <person name="Huettel B."/>
            <person name="Barry K.W."/>
            <person name="Haridas S."/>
            <person name="Chen C."/>
            <person name="Bauer D."/>
            <person name="Andreopoulos W."/>
            <person name="Pangilinan J."/>
            <person name="LaButti K."/>
            <person name="Riley R."/>
            <person name="Lipzen A."/>
            <person name="Clum A."/>
            <person name="Drula E."/>
            <person name="Henrissat B."/>
            <person name="Kohler A."/>
            <person name="Grigoriev I.V."/>
            <person name="Martin F.M."/>
            <person name="Hacquard S."/>
        </authorList>
    </citation>
    <scope>NUCLEOTIDE SEQUENCE [LARGE SCALE GENOMIC DNA]</scope>
    <source>
        <strain evidence="2 3">MPI-CAGE-CH-0241</strain>
    </source>
</reference>
<dbReference type="Pfam" id="PF18647">
    <property type="entry name" value="Fungal_lectin_2"/>
    <property type="match status" value="1"/>
</dbReference>
<dbReference type="EMBL" id="JAGPYM010000011">
    <property type="protein sequence ID" value="KAH6889478.1"/>
    <property type="molecule type" value="Genomic_DNA"/>
</dbReference>
<gene>
    <name evidence="2" type="ORF">B0T10DRAFT_561941</name>
</gene>
<evidence type="ECO:0000313" key="3">
    <source>
        <dbReference type="Proteomes" id="UP000777438"/>
    </source>
</evidence>
<feature type="compositionally biased region" description="Basic and acidic residues" evidence="1">
    <location>
        <begin position="40"/>
        <end position="50"/>
    </location>
</feature>
<sequence>MANGWVTVLMEPRFDNSVAGVLARSKPRRMKTGSAPKQSKTFDKGTPDKHTFKITQDSSVSLGPTRRYATFARIIHGCNSDKRKNPMNWKYGDTYTRNEDTFEVTPKHDRPPLIKETYGKCKGKYELIFGHYTTHGKQSFHPLRFRPLEI</sequence>
<protein>
    <submittedName>
        <fullName evidence="2">Uncharacterized protein</fullName>
    </submittedName>
</protein>
<evidence type="ECO:0000256" key="1">
    <source>
        <dbReference type="SAM" id="MobiDB-lite"/>
    </source>
</evidence>
<evidence type="ECO:0000313" key="2">
    <source>
        <dbReference type="EMBL" id="KAH6889478.1"/>
    </source>
</evidence>
<dbReference type="AlphaFoldDB" id="A0A9P9APB9"/>
<accession>A0A9P9APB9</accession>
<organism evidence="2 3">
    <name type="scientific">Thelonectria olida</name>
    <dbReference type="NCBI Taxonomy" id="1576542"/>
    <lineage>
        <taxon>Eukaryota</taxon>
        <taxon>Fungi</taxon>
        <taxon>Dikarya</taxon>
        <taxon>Ascomycota</taxon>
        <taxon>Pezizomycotina</taxon>
        <taxon>Sordariomycetes</taxon>
        <taxon>Hypocreomycetidae</taxon>
        <taxon>Hypocreales</taxon>
        <taxon>Nectriaceae</taxon>
        <taxon>Thelonectria</taxon>
    </lineage>
</organism>
<name>A0A9P9APB9_9HYPO</name>
<feature type="region of interest" description="Disordered" evidence="1">
    <location>
        <begin position="26"/>
        <end position="50"/>
    </location>
</feature>
<proteinExistence type="predicted"/>
<keyword evidence="3" id="KW-1185">Reference proteome</keyword>